<keyword evidence="13" id="KW-1185">Reference proteome</keyword>
<dbReference type="InterPro" id="IPR045584">
    <property type="entry name" value="Pilin-like"/>
</dbReference>
<keyword evidence="4" id="KW-0488">Methylation</keyword>
<proteinExistence type="inferred from homology"/>
<keyword evidence="5" id="KW-0997">Cell inner membrane</keyword>
<dbReference type="GO" id="GO:0015628">
    <property type="term" value="P:protein secretion by the type II secretion system"/>
    <property type="evidence" value="ECO:0007669"/>
    <property type="project" value="InterPro"/>
</dbReference>
<keyword evidence="6" id="KW-0812">Transmembrane</keyword>
<organism evidence="12 13">
    <name type="scientific">Aquipseudomonas ullengensis</name>
    <dbReference type="NCBI Taxonomy" id="2759166"/>
    <lineage>
        <taxon>Bacteria</taxon>
        <taxon>Pseudomonadati</taxon>
        <taxon>Pseudomonadota</taxon>
        <taxon>Gammaproteobacteria</taxon>
        <taxon>Pseudomonadales</taxon>
        <taxon>Pseudomonadaceae</taxon>
        <taxon>Aquipseudomonas</taxon>
    </lineage>
</organism>
<comment type="subcellular location">
    <subcellularLocation>
        <location evidence="1">Cell inner membrane</location>
        <topology evidence="1">Single-pass membrane protein</topology>
    </subcellularLocation>
</comment>
<evidence type="ECO:0000313" key="12">
    <source>
        <dbReference type="EMBL" id="MBB2495411.1"/>
    </source>
</evidence>
<sequence length="171" mass="18858">MKRIHGHSLAELLIGLSILAILLSTAAPALSGMIENNETTYAINQMTGAINHARSAAVFSHQTTVLCAGETDCSRTTTWNDSLLIFHDINNNSRIDNGESALRHEQLPDGYSWHWSSFRKLTQIIYEQNGTTQAANGTLTLCKNGKPRRQIVISLSGRVRQQAPRPEKTCS</sequence>
<evidence type="ECO:0000256" key="4">
    <source>
        <dbReference type="ARBA" id="ARBA00022481"/>
    </source>
</evidence>
<evidence type="ECO:0000259" key="11">
    <source>
        <dbReference type="Pfam" id="PF12019"/>
    </source>
</evidence>
<evidence type="ECO:0000256" key="6">
    <source>
        <dbReference type="ARBA" id="ARBA00022692"/>
    </source>
</evidence>
<evidence type="ECO:0000256" key="7">
    <source>
        <dbReference type="ARBA" id="ARBA00022989"/>
    </source>
</evidence>
<keyword evidence="3" id="KW-1003">Cell membrane</keyword>
<accession>A0A7W4LLK1</accession>
<evidence type="ECO:0000256" key="5">
    <source>
        <dbReference type="ARBA" id="ARBA00022519"/>
    </source>
</evidence>
<protein>
    <recommendedName>
        <fullName evidence="2">Type II secretion system protein H</fullName>
    </recommendedName>
    <alternativeName>
        <fullName evidence="10">General secretion pathway protein H</fullName>
    </alternativeName>
</protein>
<dbReference type="EMBL" id="JACJUD010000003">
    <property type="protein sequence ID" value="MBB2495411.1"/>
    <property type="molecule type" value="Genomic_DNA"/>
</dbReference>
<feature type="domain" description="General secretion pathway GspH" evidence="11">
    <location>
        <begin position="42"/>
        <end position="157"/>
    </location>
</feature>
<evidence type="ECO:0000313" key="13">
    <source>
        <dbReference type="Proteomes" id="UP000542720"/>
    </source>
</evidence>
<comment type="similarity">
    <text evidence="9">Belongs to the GSP H family.</text>
</comment>
<evidence type="ECO:0000256" key="1">
    <source>
        <dbReference type="ARBA" id="ARBA00004377"/>
    </source>
</evidence>
<dbReference type="Pfam" id="PF12019">
    <property type="entry name" value="GspH"/>
    <property type="match status" value="1"/>
</dbReference>
<comment type="caution">
    <text evidence="12">The sequence shown here is derived from an EMBL/GenBank/DDBJ whole genome shotgun (WGS) entry which is preliminary data.</text>
</comment>
<evidence type="ECO:0000256" key="8">
    <source>
        <dbReference type="ARBA" id="ARBA00023136"/>
    </source>
</evidence>
<dbReference type="GO" id="GO:0005886">
    <property type="term" value="C:plasma membrane"/>
    <property type="evidence" value="ECO:0007669"/>
    <property type="project" value="UniProtKB-SubCell"/>
</dbReference>
<dbReference type="InterPro" id="IPR022346">
    <property type="entry name" value="T2SS_GspH"/>
</dbReference>
<dbReference type="Pfam" id="PF07963">
    <property type="entry name" value="N_methyl"/>
    <property type="match status" value="1"/>
</dbReference>
<keyword evidence="8" id="KW-0472">Membrane</keyword>
<evidence type="ECO:0000256" key="2">
    <source>
        <dbReference type="ARBA" id="ARBA00021549"/>
    </source>
</evidence>
<dbReference type="AlphaFoldDB" id="A0A7W4LLK1"/>
<name>A0A7W4LLK1_9GAMM</name>
<dbReference type="Gene3D" id="3.55.40.10">
    <property type="entry name" value="minor pseudopilin epsh domain"/>
    <property type="match status" value="1"/>
</dbReference>
<keyword evidence="7" id="KW-1133">Transmembrane helix</keyword>
<gene>
    <name evidence="12" type="ORF">H3H51_10305</name>
</gene>
<evidence type="ECO:0000256" key="10">
    <source>
        <dbReference type="ARBA" id="ARBA00030775"/>
    </source>
</evidence>
<dbReference type="Proteomes" id="UP000542720">
    <property type="component" value="Unassembled WGS sequence"/>
</dbReference>
<dbReference type="SUPFAM" id="SSF54523">
    <property type="entry name" value="Pili subunits"/>
    <property type="match status" value="1"/>
</dbReference>
<evidence type="ECO:0000256" key="9">
    <source>
        <dbReference type="ARBA" id="ARBA00025772"/>
    </source>
</evidence>
<reference evidence="12 13" key="1">
    <citation type="submission" date="2020-08" db="EMBL/GenBank/DDBJ databases">
        <authorList>
            <person name="Kim C.M."/>
        </authorList>
    </citation>
    <scope>NUCLEOTIDE SEQUENCE [LARGE SCALE GENOMIC DNA]</scope>
    <source>
        <strain evidence="12 13">UL070</strain>
    </source>
</reference>
<dbReference type="GO" id="GO:0015627">
    <property type="term" value="C:type II protein secretion system complex"/>
    <property type="evidence" value="ECO:0007669"/>
    <property type="project" value="InterPro"/>
</dbReference>
<dbReference type="InterPro" id="IPR012902">
    <property type="entry name" value="N_methyl_site"/>
</dbReference>
<evidence type="ECO:0000256" key="3">
    <source>
        <dbReference type="ARBA" id="ARBA00022475"/>
    </source>
</evidence>
<dbReference type="RefSeq" id="WP_183089343.1">
    <property type="nucleotide sequence ID" value="NZ_JACJUD010000003.1"/>
</dbReference>